<proteinExistence type="predicted"/>
<dbReference type="InterPro" id="IPR042257">
    <property type="entry name" value="DGOK_C"/>
</dbReference>
<gene>
    <name evidence="1" type="primary">dgoK</name>
    <name evidence="1" type="ORF">AQPW35_29670</name>
</gene>
<evidence type="ECO:0000313" key="1">
    <source>
        <dbReference type="EMBL" id="GCL63886.1"/>
    </source>
</evidence>
<accession>A0A480ASG6</accession>
<dbReference type="Gene3D" id="3.30.420.310">
    <property type="entry name" value="2-keto-3-deoxy-galactonokinase, C-terminal domain"/>
    <property type="match status" value="1"/>
</dbReference>
<dbReference type="GO" id="GO:0034194">
    <property type="term" value="P:D-galactonate catabolic process"/>
    <property type="evidence" value="ECO:0007669"/>
    <property type="project" value="InterPro"/>
</dbReference>
<name>A0A480ASG6_9BURK</name>
<reference evidence="2" key="1">
    <citation type="submission" date="2019-03" db="EMBL/GenBank/DDBJ databases">
        <title>Aquabacterium pictum sp.nov., the first bacteriochlorophyll a-containing freshwater bacterium in the genus Aquabacterium of the class Betaproteobacteria.</title>
        <authorList>
            <person name="Hirose S."/>
            <person name="Tank M."/>
            <person name="Hara E."/>
            <person name="Tamaki H."/>
            <person name="Takaichi S."/>
            <person name="Haruta S."/>
            <person name="Hanada S."/>
        </authorList>
    </citation>
    <scope>NUCLEOTIDE SEQUENCE [LARGE SCALE GENOMIC DNA]</scope>
    <source>
        <strain evidence="2">W35</strain>
    </source>
</reference>
<dbReference type="RefSeq" id="WP_373282530.1">
    <property type="nucleotide sequence ID" value="NZ_BJCL01000007.1"/>
</dbReference>
<protein>
    <submittedName>
        <fullName evidence="1">MFS transporter</fullName>
    </submittedName>
</protein>
<organism evidence="1 2">
    <name type="scientific">Pseudaquabacterium pictum</name>
    <dbReference type="NCBI Taxonomy" id="2315236"/>
    <lineage>
        <taxon>Bacteria</taxon>
        <taxon>Pseudomonadati</taxon>
        <taxon>Pseudomonadota</taxon>
        <taxon>Betaproteobacteria</taxon>
        <taxon>Burkholderiales</taxon>
        <taxon>Sphaerotilaceae</taxon>
        <taxon>Pseudaquabacterium</taxon>
    </lineage>
</organism>
<keyword evidence="2" id="KW-1185">Reference proteome</keyword>
<dbReference type="Gene3D" id="3.30.420.300">
    <property type="entry name" value="2-keto-3-deoxy-galactonokinase, substrate binding domain"/>
    <property type="match status" value="1"/>
</dbReference>
<dbReference type="EMBL" id="BJCL01000007">
    <property type="protein sequence ID" value="GCL63886.1"/>
    <property type="molecule type" value="Genomic_DNA"/>
</dbReference>
<dbReference type="Pfam" id="PF05035">
    <property type="entry name" value="DGOK"/>
    <property type="match status" value="1"/>
</dbReference>
<dbReference type="InterPro" id="IPR007729">
    <property type="entry name" value="DGOK"/>
</dbReference>
<dbReference type="InterPro" id="IPR042258">
    <property type="entry name" value="DGOK_N"/>
</dbReference>
<dbReference type="GO" id="GO:0008671">
    <property type="term" value="F:2-dehydro-3-deoxygalactonokinase activity"/>
    <property type="evidence" value="ECO:0007669"/>
    <property type="project" value="InterPro"/>
</dbReference>
<comment type="caution">
    <text evidence="1">The sequence shown here is derived from an EMBL/GenBank/DDBJ whole genome shotgun (WGS) entry which is preliminary data.</text>
</comment>
<evidence type="ECO:0000313" key="2">
    <source>
        <dbReference type="Proteomes" id="UP000301751"/>
    </source>
</evidence>
<dbReference type="AlphaFoldDB" id="A0A480ASG6"/>
<sequence>MLAQHAAPRGLLSVAPGGWQAAFDAEFGAWQAAHPGLPCLLAGMVGSRQGWAEAPYAACPAGLADIARQLRWLQPGCLAIVPGLSCENDGVPDVLRGEETQVFGALQALPDAGGAHTLVLPGTHSKWMQVDGGRVRGFRTHVTGETYALLRQQSILARMLPAADGDLDADAFDAGVARAQQPGGLLHHLFSVRTLALFDRATGAALASRLSGLLIGEELRAQALPPGQPVTVLGSAGLALRYQRALAAGGHPVRLAPDDATWQGLLAVARAAALVSEGTLSA</sequence>
<dbReference type="Proteomes" id="UP000301751">
    <property type="component" value="Unassembled WGS sequence"/>
</dbReference>